<gene>
    <name evidence="2" type="ORF">BT67DRAFT_443028</name>
</gene>
<reference evidence="2" key="2">
    <citation type="submission" date="2023-05" db="EMBL/GenBank/DDBJ databases">
        <authorList>
            <consortium name="Lawrence Berkeley National Laboratory"/>
            <person name="Steindorff A."/>
            <person name="Hensen N."/>
            <person name="Bonometti L."/>
            <person name="Westerberg I."/>
            <person name="Brannstrom I.O."/>
            <person name="Guillou S."/>
            <person name="Cros-Aarteil S."/>
            <person name="Calhoun S."/>
            <person name="Haridas S."/>
            <person name="Kuo A."/>
            <person name="Mondo S."/>
            <person name="Pangilinan J."/>
            <person name="Riley R."/>
            <person name="Labutti K."/>
            <person name="Andreopoulos B."/>
            <person name="Lipzen A."/>
            <person name="Chen C."/>
            <person name="Yanf M."/>
            <person name="Daum C."/>
            <person name="Ng V."/>
            <person name="Clum A."/>
            <person name="Ohm R."/>
            <person name="Martin F."/>
            <person name="Silar P."/>
            <person name="Natvig D."/>
            <person name="Lalanne C."/>
            <person name="Gautier V."/>
            <person name="Ament-Velasquez S.L."/>
            <person name="Kruys A."/>
            <person name="Hutchinson M.I."/>
            <person name="Powell A.J."/>
            <person name="Barry K."/>
            <person name="Miller A.N."/>
            <person name="Grigoriev I.V."/>
            <person name="Debuchy R."/>
            <person name="Gladieux P."/>
            <person name="Thoren M.H."/>
            <person name="Johannesson H."/>
        </authorList>
    </citation>
    <scope>NUCLEOTIDE SEQUENCE</scope>
    <source>
        <strain evidence="2">CBS 123565</strain>
    </source>
</reference>
<evidence type="ECO:0000256" key="1">
    <source>
        <dbReference type="SAM" id="MobiDB-lite"/>
    </source>
</evidence>
<sequence>MRVPRLCDLRGGGNNRRGRAAENPSVVPGLSLNCRSGASFPAPVPPPSHAHPTASQCTVEVYAGVAAHLATRLRRIAARLLRIRP</sequence>
<accession>A0AAN6ZCT4</accession>
<comment type="caution">
    <text evidence="2">The sequence shown here is derived from an EMBL/GenBank/DDBJ whole genome shotgun (WGS) entry which is preliminary data.</text>
</comment>
<reference evidence="2" key="1">
    <citation type="journal article" date="2023" name="Mol. Phylogenet. Evol.">
        <title>Genome-scale phylogeny and comparative genomics of the fungal order Sordariales.</title>
        <authorList>
            <person name="Hensen N."/>
            <person name="Bonometti L."/>
            <person name="Westerberg I."/>
            <person name="Brannstrom I.O."/>
            <person name="Guillou S."/>
            <person name="Cros-Aarteil S."/>
            <person name="Calhoun S."/>
            <person name="Haridas S."/>
            <person name="Kuo A."/>
            <person name="Mondo S."/>
            <person name="Pangilinan J."/>
            <person name="Riley R."/>
            <person name="LaButti K."/>
            <person name="Andreopoulos B."/>
            <person name="Lipzen A."/>
            <person name="Chen C."/>
            <person name="Yan M."/>
            <person name="Daum C."/>
            <person name="Ng V."/>
            <person name="Clum A."/>
            <person name="Steindorff A."/>
            <person name="Ohm R.A."/>
            <person name="Martin F."/>
            <person name="Silar P."/>
            <person name="Natvig D.O."/>
            <person name="Lalanne C."/>
            <person name="Gautier V."/>
            <person name="Ament-Velasquez S.L."/>
            <person name="Kruys A."/>
            <person name="Hutchinson M.I."/>
            <person name="Powell A.J."/>
            <person name="Barry K."/>
            <person name="Miller A.N."/>
            <person name="Grigoriev I.V."/>
            <person name="Debuchy R."/>
            <person name="Gladieux P."/>
            <person name="Hiltunen Thoren M."/>
            <person name="Johannesson H."/>
        </authorList>
    </citation>
    <scope>NUCLEOTIDE SEQUENCE</scope>
    <source>
        <strain evidence="2">CBS 123565</strain>
    </source>
</reference>
<dbReference type="EMBL" id="MU853413">
    <property type="protein sequence ID" value="KAK4133088.1"/>
    <property type="molecule type" value="Genomic_DNA"/>
</dbReference>
<evidence type="ECO:0000313" key="3">
    <source>
        <dbReference type="Proteomes" id="UP001304895"/>
    </source>
</evidence>
<evidence type="ECO:0000313" key="2">
    <source>
        <dbReference type="EMBL" id="KAK4133088.1"/>
    </source>
</evidence>
<protein>
    <submittedName>
        <fullName evidence="2">Uncharacterized protein</fullName>
    </submittedName>
</protein>
<dbReference type="AlphaFoldDB" id="A0AAN6ZCT4"/>
<proteinExistence type="predicted"/>
<name>A0AAN6ZCT4_9PEZI</name>
<organism evidence="2 3">
    <name type="scientific">Trichocladium antarcticum</name>
    <dbReference type="NCBI Taxonomy" id="1450529"/>
    <lineage>
        <taxon>Eukaryota</taxon>
        <taxon>Fungi</taxon>
        <taxon>Dikarya</taxon>
        <taxon>Ascomycota</taxon>
        <taxon>Pezizomycotina</taxon>
        <taxon>Sordariomycetes</taxon>
        <taxon>Sordariomycetidae</taxon>
        <taxon>Sordariales</taxon>
        <taxon>Chaetomiaceae</taxon>
        <taxon>Trichocladium</taxon>
    </lineage>
</organism>
<feature type="region of interest" description="Disordered" evidence="1">
    <location>
        <begin position="1"/>
        <end position="24"/>
    </location>
</feature>
<dbReference type="Proteomes" id="UP001304895">
    <property type="component" value="Unassembled WGS sequence"/>
</dbReference>
<keyword evidence="3" id="KW-1185">Reference proteome</keyword>
<feature type="non-terminal residue" evidence="2">
    <location>
        <position position="85"/>
    </location>
</feature>